<reference evidence="1 2" key="1">
    <citation type="submission" date="2021-06" db="EMBL/GenBank/DDBJ databases">
        <title>Caerostris extrusa draft genome.</title>
        <authorList>
            <person name="Kono N."/>
            <person name="Arakawa K."/>
        </authorList>
    </citation>
    <scope>NUCLEOTIDE SEQUENCE [LARGE SCALE GENOMIC DNA]</scope>
</reference>
<dbReference type="Proteomes" id="UP001054945">
    <property type="component" value="Unassembled WGS sequence"/>
</dbReference>
<evidence type="ECO:0000313" key="1">
    <source>
        <dbReference type="EMBL" id="GIX84101.1"/>
    </source>
</evidence>
<accession>A0AAV4NK60</accession>
<organism evidence="1 2">
    <name type="scientific">Caerostris extrusa</name>
    <name type="common">Bark spider</name>
    <name type="synonym">Caerostris bankana</name>
    <dbReference type="NCBI Taxonomy" id="172846"/>
    <lineage>
        <taxon>Eukaryota</taxon>
        <taxon>Metazoa</taxon>
        <taxon>Ecdysozoa</taxon>
        <taxon>Arthropoda</taxon>
        <taxon>Chelicerata</taxon>
        <taxon>Arachnida</taxon>
        <taxon>Araneae</taxon>
        <taxon>Araneomorphae</taxon>
        <taxon>Entelegynae</taxon>
        <taxon>Araneoidea</taxon>
        <taxon>Araneidae</taxon>
        <taxon>Caerostris</taxon>
    </lineage>
</organism>
<protein>
    <submittedName>
        <fullName evidence="1">Uncharacterized protein</fullName>
    </submittedName>
</protein>
<evidence type="ECO:0000313" key="2">
    <source>
        <dbReference type="Proteomes" id="UP001054945"/>
    </source>
</evidence>
<keyword evidence="2" id="KW-1185">Reference proteome</keyword>
<proteinExistence type="predicted"/>
<dbReference type="EMBL" id="BPLR01020930">
    <property type="protein sequence ID" value="GIX84101.1"/>
    <property type="molecule type" value="Genomic_DNA"/>
</dbReference>
<gene>
    <name evidence="1" type="ORF">CEXT_473071</name>
</gene>
<comment type="caution">
    <text evidence="1">The sequence shown here is derived from an EMBL/GenBank/DDBJ whole genome shotgun (WGS) entry which is preliminary data.</text>
</comment>
<dbReference type="AlphaFoldDB" id="A0AAV4NK60"/>
<name>A0AAV4NK60_CAEEX</name>
<sequence>MLIEQVTLQKSDRPEISCDSETDRVALTFSIAQITIEQRNERETPLKPISMGGVLEIQNISFMVPLANASLLSLDRDTLMTDLQQIAYYPRSKIILMTCKTLDKCCTTLTFETSGGGRVASEVFSIANFLLLNRLDPR</sequence>